<dbReference type="SUPFAM" id="SSF55282">
    <property type="entry name" value="RL5-like"/>
    <property type="match status" value="1"/>
</dbReference>
<sequence>MNSLVMKISKIYLRLIVHDWDDRNIIDKLKNVFISGIDRKYIKETYSKDKGLISNNLIIYELTLTNKNAIDILFSNLIYHGLNIDDIINNSNFDENCNLYLRIDKDYIKDYIIRIRYSDNSILLKISFDDYNKNKDKIYNFIKEYFGYINKKFLDINIQ</sequence>
<name>A0A915WSL0_9ARCH</name>
<dbReference type="Proteomes" id="UP001055553">
    <property type="component" value="Chromosome"/>
</dbReference>
<gene>
    <name evidence="1" type="ORF">MJ1_0244</name>
</gene>
<dbReference type="InterPro" id="IPR022803">
    <property type="entry name" value="Ribosomal_uL5_dom_sf"/>
</dbReference>
<dbReference type="EMBL" id="AP019769">
    <property type="protein sequence ID" value="BBL45415.1"/>
    <property type="molecule type" value="Genomic_DNA"/>
</dbReference>
<dbReference type="Pfam" id="PF01877">
    <property type="entry name" value="RNA_binding"/>
    <property type="match status" value="1"/>
</dbReference>
<dbReference type="AlphaFoldDB" id="A0A915WSL0"/>
<dbReference type="Gene3D" id="3.30.1440.10">
    <property type="match status" value="1"/>
</dbReference>
<reference evidence="2" key="1">
    <citation type="journal article" date="2022" name="Int. J. Syst. Evol. Microbiol.">
        <title>Nanobdella aerobiophila gen. nov., sp. nov., a thermoacidophilic, obligate ectosymbiotic archaeon, and proposal of Nanobdellaceae fam. nov., Nanobdellales ord. nov. and Nanobdellia class. nov.</title>
        <authorList>
            <person name="Kato S."/>
            <person name="Ogasawara A."/>
            <person name="Itoh T."/>
            <person name="Sakai H.D."/>
            <person name="Shimizu M."/>
            <person name="Yuki M."/>
            <person name="Kaneko M."/>
            <person name="Takashina T."/>
            <person name="Ohkuma M."/>
        </authorList>
    </citation>
    <scope>NUCLEOTIDE SEQUENCE [LARGE SCALE GENOMIC DNA]</scope>
    <source>
        <strain evidence="2">MJ1</strain>
    </source>
</reference>
<dbReference type="InterPro" id="IPR002739">
    <property type="entry name" value="PAB1135-like"/>
</dbReference>
<protein>
    <submittedName>
        <fullName evidence="1">Uncharacterized protein</fullName>
    </submittedName>
</protein>
<evidence type="ECO:0000313" key="1">
    <source>
        <dbReference type="EMBL" id="BBL45415.1"/>
    </source>
</evidence>
<proteinExistence type="predicted"/>
<organism evidence="1 2">
    <name type="scientific">Nanobdella aerobiophila</name>
    <dbReference type="NCBI Taxonomy" id="2586965"/>
    <lineage>
        <taxon>Archaea</taxon>
        <taxon>Nanobdellota</taxon>
        <taxon>Nanobdellia</taxon>
        <taxon>Nanobdellales</taxon>
        <taxon>Nanobdellaceae</taxon>
        <taxon>Nanobdella</taxon>
    </lineage>
</organism>
<dbReference type="KEGG" id="naer:MJ1_0244"/>
<keyword evidence="2" id="KW-1185">Reference proteome</keyword>
<accession>A0A915WSL0</accession>
<evidence type="ECO:0000313" key="2">
    <source>
        <dbReference type="Proteomes" id="UP001055553"/>
    </source>
</evidence>